<evidence type="ECO:0000313" key="2">
    <source>
        <dbReference type="EMBL" id="MFC4701028.1"/>
    </source>
</evidence>
<dbReference type="Pfam" id="PF00535">
    <property type="entry name" value="Glycos_transf_2"/>
    <property type="match status" value="1"/>
</dbReference>
<name>A0ABV9M005_9ALTE</name>
<sequence>MGTHQEKLMTIGFPTYNRKEIIRDRLTELYKNKDVFNFEILVIDNASTDGTYDLLTSEFRFPNLTIMRNNENIGLGRNMLRLFNEVKTQWLAISSDEDLPLLDEHKRLLNEYYEKENCDLIIGSVLPPKGNPTGFLRNKVDRVATASDVHETNYMSGLLYKVSELRESIQLVNDSINTNNFVELYPHRAIALHAFANNHCTSVSTPLSERKAQKESALEKVTVNELQKENIAQKEVLKFSTLPERWEQWKSCLHFLMRVKATSKSDLSKINTLITYHCSTLLSSIRTGVAAEDPRFAEAINCSMFSEMAYFLQEHGKKTEQNYERPVAVLRQKARNSPDF</sequence>
<dbReference type="EC" id="2.4.-.-" evidence="2"/>
<gene>
    <name evidence="2" type="ORF">ACFO4O_12715</name>
</gene>
<comment type="caution">
    <text evidence="2">The sequence shown here is derived from an EMBL/GenBank/DDBJ whole genome shotgun (WGS) entry which is preliminary data.</text>
</comment>
<dbReference type="InterPro" id="IPR001173">
    <property type="entry name" value="Glyco_trans_2-like"/>
</dbReference>
<reference evidence="3" key="1">
    <citation type="journal article" date="2019" name="Int. J. Syst. Evol. Microbiol.">
        <title>The Global Catalogue of Microorganisms (GCM) 10K type strain sequencing project: providing services to taxonomists for standard genome sequencing and annotation.</title>
        <authorList>
            <consortium name="The Broad Institute Genomics Platform"/>
            <consortium name="The Broad Institute Genome Sequencing Center for Infectious Disease"/>
            <person name="Wu L."/>
            <person name="Ma J."/>
        </authorList>
    </citation>
    <scope>NUCLEOTIDE SEQUENCE [LARGE SCALE GENOMIC DNA]</scope>
    <source>
        <strain evidence="3">KACC 12507</strain>
    </source>
</reference>
<organism evidence="2 3">
    <name type="scientific">Glaciecola siphonariae</name>
    <dbReference type="NCBI Taxonomy" id="521012"/>
    <lineage>
        <taxon>Bacteria</taxon>
        <taxon>Pseudomonadati</taxon>
        <taxon>Pseudomonadota</taxon>
        <taxon>Gammaproteobacteria</taxon>
        <taxon>Alteromonadales</taxon>
        <taxon>Alteromonadaceae</taxon>
        <taxon>Glaciecola</taxon>
    </lineage>
</organism>
<dbReference type="SUPFAM" id="SSF53448">
    <property type="entry name" value="Nucleotide-diphospho-sugar transferases"/>
    <property type="match status" value="1"/>
</dbReference>
<dbReference type="InterPro" id="IPR029044">
    <property type="entry name" value="Nucleotide-diphossugar_trans"/>
</dbReference>
<dbReference type="RefSeq" id="WP_382409106.1">
    <property type="nucleotide sequence ID" value="NZ_JBHSGU010000005.1"/>
</dbReference>
<evidence type="ECO:0000259" key="1">
    <source>
        <dbReference type="Pfam" id="PF00535"/>
    </source>
</evidence>
<dbReference type="EMBL" id="JBHSGU010000005">
    <property type="protein sequence ID" value="MFC4701028.1"/>
    <property type="molecule type" value="Genomic_DNA"/>
</dbReference>
<feature type="domain" description="Glycosyltransferase 2-like" evidence="1">
    <location>
        <begin position="11"/>
        <end position="139"/>
    </location>
</feature>
<dbReference type="Proteomes" id="UP001595897">
    <property type="component" value="Unassembled WGS sequence"/>
</dbReference>
<protein>
    <submittedName>
        <fullName evidence="2">Glycosyltransferase family 2 protein</fullName>
        <ecNumber evidence="2">2.4.-.-</ecNumber>
    </submittedName>
</protein>
<keyword evidence="3" id="KW-1185">Reference proteome</keyword>
<evidence type="ECO:0000313" key="3">
    <source>
        <dbReference type="Proteomes" id="UP001595897"/>
    </source>
</evidence>
<keyword evidence="2" id="KW-0808">Transferase</keyword>
<accession>A0ABV9M005</accession>
<dbReference type="Gene3D" id="3.90.550.10">
    <property type="entry name" value="Spore Coat Polysaccharide Biosynthesis Protein SpsA, Chain A"/>
    <property type="match status" value="1"/>
</dbReference>
<keyword evidence="2" id="KW-0328">Glycosyltransferase</keyword>
<proteinExistence type="predicted"/>
<dbReference type="GO" id="GO:0016757">
    <property type="term" value="F:glycosyltransferase activity"/>
    <property type="evidence" value="ECO:0007669"/>
    <property type="project" value="UniProtKB-KW"/>
</dbReference>